<feature type="repeat" description="TPR" evidence="3">
    <location>
        <begin position="649"/>
        <end position="682"/>
    </location>
</feature>
<dbReference type="InterPro" id="IPR051012">
    <property type="entry name" value="CellSynth/LPSAsmb/PSIAsmb"/>
</dbReference>
<dbReference type="EMBL" id="JADIMQ010000033">
    <property type="protein sequence ID" value="MBO8448082.1"/>
    <property type="molecule type" value="Genomic_DNA"/>
</dbReference>
<evidence type="ECO:0000256" key="1">
    <source>
        <dbReference type="ARBA" id="ARBA00022737"/>
    </source>
</evidence>
<evidence type="ECO:0000256" key="2">
    <source>
        <dbReference type="ARBA" id="ARBA00022803"/>
    </source>
</evidence>
<dbReference type="InterPro" id="IPR019734">
    <property type="entry name" value="TPR_rpt"/>
</dbReference>
<proteinExistence type="predicted"/>
<keyword evidence="4" id="KW-0732">Signal</keyword>
<evidence type="ECO:0000256" key="4">
    <source>
        <dbReference type="SAM" id="SignalP"/>
    </source>
</evidence>
<dbReference type="SMART" id="SM00028">
    <property type="entry name" value="TPR"/>
    <property type="match status" value="5"/>
</dbReference>
<dbReference type="SUPFAM" id="SSF81901">
    <property type="entry name" value="HCP-like"/>
    <property type="match status" value="1"/>
</dbReference>
<protein>
    <submittedName>
        <fullName evidence="5">Tetratricopeptide repeat protein</fullName>
    </submittedName>
</protein>
<dbReference type="AlphaFoldDB" id="A0A9D9HFM9"/>
<feature type="signal peptide" evidence="4">
    <location>
        <begin position="1"/>
        <end position="21"/>
    </location>
</feature>
<evidence type="ECO:0000256" key="3">
    <source>
        <dbReference type="PROSITE-ProRule" id="PRU00339"/>
    </source>
</evidence>
<dbReference type="Pfam" id="PF13432">
    <property type="entry name" value="TPR_16"/>
    <property type="match status" value="1"/>
</dbReference>
<dbReference type="InterPro" id="IPR011990">
    <property type="entry name" value="TPR-like_helical_dom_sf"/>
</dbReference>
<reference evidence="5" key="2">
    <citation type="journal article" date="2021" name="PeerJ">
        <title>Extensive microbial diversity within the chicken gut microbiome revealed by metagenomics and culture.</title>
        <authorList>
            <person name="Gilroy R."/>
            <person name="Ravi A."/>
            <person name="Getino M."/>
            <person name="Pursley I."/>
            <person name="Horton D.L."/>
            <person name="Alikhan N.F."/>
            <person name="Baker D."/>
            <person name="Gharbi K."/>
            <person name="Hall N."/>
            <person name="Watson M."/>
            <person name="Adriaenssens E.M."/>
            <person name="Foster-Nyarko E."/>
            <person name="Jarju S."/>
            <person name="Secka A."/>
            <person name="Antonio M."/>
            <person name="Oren A."/>
            <person name="Chaudhuri R.R."/>
            <person name="La Ragione R."/>
            <person name="Hildebrand F."/>
            <person name="Pallen M.J."/>
        </authorList>
    </citation>
    <scope>NUCLEOTIDE SEQUENCE</scope>
    <source>
        <strain evidence="5">20514</strain>
    </source>
</reference>
<evidence type="ECO:0000313" key="5">
    <source>
        <dbReference type="EMBL" id="MBO8448082.1"/>
    </source>
</evidence>
<dbReference type="SUPFAM" id="SSF48452">
    <property type="entry name" value="TPR-like"/>
    <property type="match status" value="3"/>
</dbReference>
<feature type="repeat" description="TPR" evidence="3">
    <location>
        <begin position="388"/>
        <end position="421"/>
    </location>
</feature>
<dbReference type="Proteomes" id="UP000810252">
    <property type="component" value="Unassembled WGS sequence"/>
</dbReference>
<accession>A0A9D9HFM9</accession>
<dbReference type="PANTHER" id="PTHR45586">
    <property type="entry name" value="TPR REPEAT-CONTAINING PROTEIN PA4667"/>
    <property type="match status" value="1"/>
</dbReference>
<dbReference type="Pfam" id="PF13174">
    <property type="entry name" value="TPR_6"/>
    <property type="match status" value="2"/>
</dbReference>
<comment type="caution">
    <text evidence="5">The sequence shown here is derived from an EMBL/GenBank/DDBJ whole genome shotgun (WGS) entry which is preliminary data.</text>
</comment>
<name>A0A9D9HFM9_9BACT</name>
<organism evidence="5 6">
    <name type="scientific">Candidatus Cryptobacteroides merdigallinarum</name>
    <dbReference type="NCBI Taxonomy" id="2840770"/>
    <lineage>
        <taxon>Bacteria</taxon>
        <taxon>Pseudomonadati</taxon>
        <taxon>Bacteroidota</taxon>
        <taxon>Bacteroidia</taxon>
        <taxon>Bacteroidales</taxon>
        <taxon>Candidatus Cryptobacteroides</taxon>
    </lineage>
</organism>
<keyword evidence="1" id="KW-0677">Repeat</keyword>
<sequence>MSYMKFVAVCLLALSSTLAGARDAGYAEGAGGQPHTAQYREALDLYGKGMYDRAMLLFRELAQAGDDENAAGYYVLTATHLRVPGYEALIEEFTARSQSSGLIPQIRYRYALNLFDDKDFRGAAAQFAELSRHNLYRKQVPEFLFKRAYCDFELRYFDRALLRFRDLAMRSHSDYTAPAEYAIGYIYYEQEDFADAVEWLEKAKKDSRFTGIASFYLLECRFMLKEYGRVREEGPQLMETAPEDRKPYIARFISEACLVLGDNETARKYFDLSRKSLSPRSRSDFFYAGSVLYAVKDYQGAIDSFSMMTDRSDSLGQIANYHLGYSFIKTGNKVAAMGAFRDASMTGFDAGIKEDAFFNYAKLAFDLNTDSSVFYDYLEEYPGTGKTGQIYSYIAIAALYGRDYEGAIEAYDQIDELDPDMKSNYMKANYLRANELISKGSWRAAADCLRAAAYYSDRRTYFNQMSRYWLAESYYRSGQYGNALSVLMDLYNTSALYGKEESSLIPLNIAYCHLKENRYDDAARWLTEYLSGGTPKWRKEALVRYGDCMFMQQKYREAAASYDKVLKDYFDADDIYPYYQDALAYGLAGDLSRKTSLLSNVLEASPSAPFYPEAMYEYGRSLVASGEPDKAAGCFNTLAATVRDSSFVARSYIELGMIWRNKSDNAKALACYKKVVEDMPLSVYADEALLAIESVYKSENTPEEYLAYIDSIGRSSLKTEAEKEMMIFNAAEQIFLSGNYPKAMASLSSYIGKYPEGGRISDAEYYLAECYRGTGRPEDACDHYLKVMEYGTGSFTVQAALNYAELSYSMQKYREAFDAYASLYSGPEEYRFTALVGLMRSAYRSRMYDEAIKYAGILAESGQAGEDLAREAMYVDAKSLLATSRRDEAMEVLARLAESTSTPEGAEAAFLRIQDSYDRGAFDEVETRVYAFSDSGTGQNYWLAKAFVVLGDSFVDRDNLEQARATFESVAEGYTPEAGDDDVLESVRMRLEKLGKLMEESGGTEL</sequence>
<gene>
    <name evidence="5" type="ORF">IAC29_02280</name>
</gene>
<dbReference type="Gene3D" id="1.25.40.10">
    <property type="entry name" value="Tetratricopeptide repeat domain"/>
    <property type="match status" value="5"/>
</dbReference>
<dbReference type="PANTHER" id="PTHR45586:SF1">
    <property type="entry name" value="LIPOPOLYSACCHARIDE ASSEMBLY PROTEIN B"/>
    <property type="match status" value="1"/>
</dbReference>
<evidence type="ECO:0000313" key="6">
    <source>
        <dbReference type="Proteomes" id="UP000810252"/>
    </source>
</evidence>
<feature type="chain" id="PRO_5038955071" evidence="4">
    <location>
        <begin position="22"/>
        <end position="1006"/>
    </location>
</feature>
<reference evidence="5" key="1">
    <citation type="submission" date="2020-10" db="EMBL/GenBank/DDBJ databases">
        <authorList>
            <person name="Gilroy R."/>
        </authorList>
    </citation>
    <scope>NUCLEOTIDE SEQUENCE</scope>
    <source>
        <strain evidence="5">20514</strain>
    </source>
</reference>
<keyword evidence="2 3" id="KW-0802">TPR repeat</keyword>
<dbReference type="PROSITE" id="PS50005">
    <property type="entry name" value="TPR"/>
    <property type="match status" value="2"/>
</dbReference>